<evidence type="ECO:0000313" key="3">
    <source>
        <dbReference type="EMBL" id="CAH0996784.1"/>
    </source>
</evidence>
<protein>
    <recommendedName>
        <fullName evidence="5">Insulinase family protein</fullName>
    </recommendedName>
</protein>
<dbReference type="Proteomes" id="UP000837932">
    <property type="component" value="Unassembled WGS sequence"/>
</dbReference>
<dbReference type="Gene3D" id="3.30.830.10">
    <property type="entry name" value="Metalloenzyme, LuxS/M16 peptidase-like"/>
    <property type="match status" value="2"/>
</dbReference>
<dbReference type="InterPro" id="IPR011765">
    <property type="entry name" value="Pept_M16_N"/>
</dbReference>
<dbReference type="Pfam" id="PF00675">
    <property type="entry name" value="Peptidase_M16"/>
    <property type="match status" value="1"/>
</dbReference>
<evidence type="ECO:0000313" key="4">
    <source>
        <dbReference type="Proteomes" id="UP000837932"/>
    </source>
</evidence>
<dbReference type="InterPro" id="IPR011249">
    <property type="entry name" value="Metalloenz_LuxS/M16"/>
</dbReference>
<sequence length="456" mass="51921">MRFFIKKHENKVFTLILRQSFLDQYLISFLMILDRTIAPPSRKVEHVNIPKAEKVLLDNQIPLYSIKAGEQAVMRLELIFDAGSRFDTLSGESLFVSKMLTEGTKNHKAAEISEYFDQFGAFIEINQSFERLALTVHGMTKHLPKLLPMLQEVISESIFPEEELLVQKNIASQTLKVNLEKTAFVASQAFREQIFGANHPYGKSINQSAIENITQAAVIDFYEKQIKNKRFTIFLSGNFGENEIKALNESFGQMLVFDHEKQLEAFTISSEIGENLLVERPENLQSSIRLGRKLFNRSHPDFFKFIVANTIFGGYFGSRLMKNIREDKGFTYGISSSLIPQKESGYLVMGTDVKKEFTQQTLDEIFKEIKILQTEAVPENELETAKNYMIGSFVGSLNTPFEVADRQKIVILENLPSDFYQNYIQKVSAVSAADVMEIANKYFNPTELCEVVVGGK</sequence>
<organism evidence="3 4">
    <name type="scientific">Emticicia aquatica</name>
    <dbReference type="NCBI Taxonomy" id="1681835"/>
    <lineage>
        <taxon>Bacteria</taxon>
        <taxon>Pseudomonadati</taxon>
        <taxon>Bacteroidota</taxon>
        <taxon>Cytophagia</taxon>
        <taxon>Cytophagales</taxon>
        <taxon>Leadbetterellaceae</taxon>
        <taxon>Emticicia</taxon>
    </lineage>
</organism>
<dbReference type="InterPro" id="IPR050361">
    <property type="entry name" value="MPP/UQCRC_Complex"/>
</dbReference>
<accession>A0ABN8EYH1</accession>
<dbReference type="SUPFAM" id="SSF63411">
    <property type="entry name" value="LuxS/MPP-like metallohydrolase"/>
    <property type="match status" value="2"/>
</dbReference>
<feature type="domain" description="Peptidase M16 C-terminal" evidence="2">
    <location>
        <begin position="212"/>
        <end position="387"/>
    </location>
</feature>
<dbReference type="PANTHER" id="PTHR11851:SF224">
    <property type="entry name" value="PROCESSING PROTEASE"/>
    <property type="match status" value="1"/>
</dbReference>
<evidence type="ECO:0000259" key="2">
    <source>
        <dbReference type="Pfam" id="PF05193"/>
    </source>
</evidence>
<dbReference type="Pfam" id="PF05193">
    <property type="entry name" value="Peptidase_M16_C"/>
    <property type="match status" value="1"/>
</dbReference>
<gene>
    <name evidence="3" type="ORF">EMA8858_02919</name>
</gene>
<name>A0ABN8EYH1_9BACT</name>
<evidence type="ECO:0008006" key="5">
    <source>
        <dbReference type="Google" id="ProtNLM"/>
    </source>
</evidence>
<keyword evidence="4" id="KW-1185">Reference proteome</keyword>
<dbReference type="PANTHER" id="PTHR11851">
    <property type="entry name" value="METALLOPROTEASE"/>
    <property type="match status" value="1"/>
</dbReference>
<dbReference type="InterPro" id="IPR007863">
    <property type="entry name" value="Peptidase_M16_C"/>
</dbReference>
<feature type="domain" description="Peptidase M16 N-terminal" evidence="1">
    <location>
        <begin position="72"/>
        <end position="192"/>
    </location>
</feature>
<comment type="caution">
    <text evidence="3">The sequence shown here is derived from an EMBL/GenBank/DDBJ whole genome shotgun (WGS) entry which is preliminary data.</text>
</comment>
<evidence type="ECO:0000259" key="1">
    <source>
        <dbReference type="Pfam" id="PF00675"/>
    </source>
</evidence>
<dbReference type="EMBL" id="CAKLPY010000002">
    <property type="protein sequence ID" value="CAH0996784.1"/>
    <property type="molecule type" value="Genomic_DNA"/>
</dbReference>
<reference evidence="3" key="1">
    <citation type="submission" date="2021-12" db="EMBL/GenBank/DDBJ databases">
        <authorList>
            <person name="Rodrigo-Torres L."/>
            <person name="Arahal R. D."/>
            <person name="Lucena T."/>
        </authorList>
    </citation>
    <scope>NUCLEOTIDE SEQUENCE</scope>
    <source>
        <strain evidence="3">CECT 8858</strain>
    </source>
</reference>
<proteinExistence type="predicted"/>